<dbReference type="Proteomes" id="UP001172083">
    <property type="component" value="Unassembled WGS sequence"/>
</dbReference>
<protein>
    <submittedName>
        <fullName evidence="1">ROK family protein</fullName>
    </submittedName>
</protein>
<organism evidence="1 2">
    <name type="scientific">Agaribacillus aureus</name>
    <dbReference type="NCBI Taxonomy" id="3051825"/>
    <lineage>
        <taxon>Bacteria</taxon>
        <taxon>Pseudomonadati</taxon>
        <taxon>Bacteroidota</taxon>
        <taxon>Cytophagia</taxon>
        <taxon>Cytophagales</taxon>
        <taxon>Splendidivirgaceae</taxon>
        <taxon>Agaribacillus</taxon>
    </lineage>
</organism>
<dbReference type="EMBL" id="JAUJEB010000001">
    <property type="protein sequence ID" value="MDN5212074.1"/>
    <property type="molecule type" value="Genomic_DNA"/>
</dbReference>
<dbReference type="Gene3D" id="3.30.420.40">
    <property type="match status" value="2"/>
</dbReference>
<dbReference type="PANTHER" id="PTHR18964:SF146">
    <property type="entry name" value="POLYPHOSPHATE GLUCOKINASE"/>
    <property type="match status" value="1"/>
</dbReference>
<evidence type="ECO:0000313" key="1">
    <source>
        <dbReference type="EMBL" id="MDN5212074.1"/>
    </source>
</evidence>
<dbReference type="InterPro" id="IPR043129">
    <property type="entry name" value="ATPase_NBD"/>
</dbReference>
<dbReference type="SUPFAM" id="SSF53067">
    <property type="entry name" value="Actin-like ATPase domain"/>
    <property type="match status" value="1"/>
</dbReference>
<dbReference type="NCBIfam" id="NF045942">
    <property type="entry name" value="PolPhglucPhase"/>
    <property type="match status" value="1"/>
</dbReference>
<dbReference type="CDD" id="cd24058">
    <property type="entry name" value="ASKHA_NBD_ROK_PPGK"/>
    <property type="match status" value="1"/>
</dbReference>
<sequence length="249" mass="26394">MHILGIDIGGTGIKGAPVDTETGELLAERQRIPTPAPATPDAMINTVAEVADYFKWKGPVGCGFPAAIKNETVMTAANIDKSWIGLNAGKKIQKKINCPTHMVNDVDAAGLAESTFGAGKGEKGVVIMAAVGTGIGTALISNGHLFENSELGHLLLHGMIAEKYISNAVRKKQKLSWEVFSDRLSEYLQRLEFLFWPDLFIIGGGVSKHSESFFPLLKVDTKVIAAKLLNNAGIVGSALAARNVGIKGG</sequence>
<dbReference type="InterPro" id="IPR000600">
    <property type="entry name" value="ROK"/>
</dbReference>
<dbReference type="PANTHER" id="PTHR18964">
    <property type="entry name" value="ROK (REPRESSOR, ORF, KINASE) FAMILY"/>
    <property type="match status" value="1"/>
</dbReference>
<reference evidence="1" key="1">
    <citation type="submission" date="2023-06" db="EMBL/GenBank/DDBJ databases">
        <title>Genomic of Agaribacillus aureum.</title>
        <authorList>
            <person name="Wang G."/>
        </authorList>
    </citation>
    <scope>NUCLEOTIDE SEQUENCE</scope>
    <source>
        <strain evidence="1">BMA12</strain>
    </source>
</reference>
<dbReference type="RefSeq" id="WP_346757399.1">
    <property type="nucleotide sequence ID" value="NZ_JAUJEB010000001.1"/>
</dbReference>
<accession>A0ABT8L2V8</accession>
<proteinExistence type="predicted"/>
<gene>
    <name evidence="1" type="ORF">QQ020_08425</name>
</gene>
<name>A0ABT8L2V8_9BACT</name>
<keyword evidence="2" id="KW-1185">Reference proteome</keyword>
<evidence type="ECO:0000313" key="2">
    <source>
        <dbReference type="Proteomes" id="UP001172083"/>
    </source>
</evidence>
<dbReference type="Pfam" id="PF00480">
    <property type="entry name" value="ROK"/>
    <property type="match status" value="1"/>
</dbReference>
<comment type="caution">
    <text evidence="1">The sequence shown here is derived from an EMBL/GenBank/DDBJ whole genome shotgun (WGS) entry which is preliminary data.</text>
</comment>